<evidence type="ECO:0000313" key="1">
    <source>
        <dbReference type="EMBL" id="MBB4567563.1"/>
    </source>
</evidence>
<proteinExistence type="predicted"/>
<accession>A0A7W6ZRT0</accession>
<dbReference type="AlphaFoldDB" id="A0A7W6ZRT0"/>
<evidence type="ECO:0000313" key="2">
    <source>
        <dbReference type="Proteomes" id="UP000543836"/>
    </source>
</evidence>
<comment type="caution">
    <text evidence="1">The sequence shown here is derived from an EMBL/GenBank/DDBJ whole genome shotgun (WGS) entry which is preliminary data.</text>
</comment>
<gene>
    <name evidence="1" type="ORF">GGE60_001666</name>
</gene>
<keyword evidence="2" id="KW-1185">Reference proteome</keyword>
<name>A0A7W6ZRT0_9HYPH</name>
<dbReference type="Proteomes" id="UP000543836">
    <property type="component" value="Unassembled WGS sequence"/>
</dbReference>
<reference evidence="1 2" key="1">
    <citation type="submission" date="2020-08" db="EMBL/GenBank/DDBJ databases">
        <title>Genomic Encyclopedia of Type Strains, Phase IV (KMG-V): Genome sequencing to study the core and pangenomes of soil and plant-associated prokaryotes.</title>
        <authorList>
            <person name="Whitman W."/>
        </authorList>
    </citation>
    <scope>NUCLEOTIDE SEQUENCE [LARGE SCALE GENOMIC DNA]</scope>
    <source>
        <strain evidence="1 2">SEMIA 492</strain>
    </source>
</reference>
<protein>
    <submittedName>
        <fullName evidence="1">Uncharacterized protein</fullName>
    </submittedName>
</protein>
<sequence length="61" mass="6616">MTGAVQIDFLVAKGESLATLAESFDAHAENAGIEIAALFDAYNREHQMIEMVNADHDGLRP</sequence>
<dbReference type="EMBL" id="JACIIG010000003">
    <property type="protein sequence ID" value="MBB4567563.1"/>
    <property type="molecule type" value="Genomic_DNA"/>
</dbReference>
<organism evidence="1 2">
    <name type="scientific">Rhizobium leucaenae</name>
    <dbReference type="NCBI Taxonomy" id="29450"/>
    <lineage>
        <taxon>Bacteria</taxon>
        <taxon>Pseudomonadati</taxon>
        <taxon>Pseudomonadota</taxon>
        <taxon>Alphaproteobacteria</taxon>
        <taxon>Hyphomicrobiales</taxon>
        <taxon>Rhizobiaceae</taxon>
        <taxon>Rhizobium/Agrobacterium group</taxon>
        <taxon>Rhizobium</taxon>
    </lineage>
</organism>